<reference evidence="6" key="2">
    <citation type="submission" date="2023-07" db="EMBL/GenBank/DDBJ databases">
        <title>Genome content predicts the carbon catabolic preferences of heterotrophic bacteria.</title>
        <authorList>
            <person name="Gralka M."/>
        </authorList>
    </citation>
    <scope>NUCLEOTIDE SEQUENCE</scope>
    <source>
        <strain evidence="6">C2R13</strain>
    </source>
</reference>
<dbReference type="AlphaFoldDB" id="A0AAP4U0H2"/>
<comment type="caution">
    <text evidence="6">The sequence shown here is derived from an EMBL/GenBank/DDBJ whole genome shotgun (WGS) entry which is preliminary data.</text>
</comment>
<evidence type="ECO:0000313" key="6">
    <source>
        <dbReference type="EMBL" id="MDO6671748.1"/>
    </source>
</evidence>
<dbReference type="SUPFAM" id="SSF56784">
    <property type="entry name" value="HAD-like"/>
    <property type="match status" value="1"/>
</dbReference>
<evidence type="ECO:0000256" key="4">
    <source>
        <dbReference type="ARBA" id="ARBA00022842"/>
    </source>
</evidence>
<evidence type="ECO:0000313" key="5">
    <source>
        <dbReference type="EMBL" id="MDI5883120.1"/>
    </source>
</evidence>
<sequence>MKQLIFDCDGVLVDSEIIADGVLKEKLPVWLPDLGSAEQIEHELDRCLGMMTRDILLDLEARSQHTLPVDALDQVRHLVDARLADSLKAMPGVRETLEWIRDQRLPLAIVSNSSEQRMKINLESSGLRGILDEIAAANGDEQLPIFTSDEVMNPKPAPDLYLLALKTLGRSAEECLVVEDSRTGMQAAVAAGLKVVGHLGASHIPPGHAEVLRTTGAWQVMKHWDEFSRLCADAGFVANEEAVSH</sequence>
<dbReference type="SFLD" id="SFLDG01129">
    <property type="entry name" value="C1.5:_HAD__Beta-PGM__Phosphata"/>
    <property type="match status" value="1"/>
</dbReference>
<reference evidence="8" key="3">
    <citation type="submission" date="2023-07" db="EMBL/GenBank/DDBJ databases">
        <title>Genome-based characterization of strain KMM 296 and proposal for reclassification of Cobetia litoralis and Cobetia pacifica, and emended description of the species Cobetia amphilecti and Cobetia marina.</title>
        <authorList>
            <person name="Balabanova L."/>
            <person name="Nedashkovskaya O."/>
        </authorList>
    </citation>
    <scope>NUCLEOTIDE SEQUENCE [LARGE SCALE GENOMIC DNA]</scope>
    <source>
        <strain evidence="8">NRIC 0815</strain>
    </source>
</reference>
<dbReference type="PANTHER" id="PTHR46193:SF10">
    <property type="entry name" value="6-PHOSPHOGLUCONATE PHOSPHATASE"/>
    <property type="match status" value="1"/>
</dbReference>
<reference evidence="5" key="1">
    <citation type="submission" date="2023-04" db="EMBL/GenBank/DDBJ databases">
        <authorList>
            <person name="Otstavnykh N."/>
            <person name="Seitkalieva A."/>
            <person name="Bystritskaya E."/>
        </authorList>
    </citation>
    <scope>NUCLEOTIDE SEQUENCE</scope>
    <source>
        <strain evidence="5">NRIC 0815</strain>
    </source>
</reference>
<proteinExistence type="inferred from homology"/>
<dbReference type="InterPro" id="IPR023214">
    <property type="entry name" value="HAD_sf"/>
</dbReference>
<dbReference type="InterPro" id="IPR023198">
    <property type="entry name" value="PGP-like_dom2"/>
</dbReference>
<keyword evidence="4" id="KW-0460">Magnesium</keyword>
<dbReference type="EMBL" id="JAUORK010000005">
    <property type="protein sequence ID" value="MDO6671748.1"/>
    <property type="molecule type" value="Genomic_DNA"/>
</dbReference>
<dbReference type="Gene3D" id="1.10.150.240">
    <property type="entry name" value="Putative phosphatase, domain 2"/>
    <property type="match status" value="1"/>
</dbReference>
<dbReference type="GO" id="GO:0003824">
    <property type="term" value="F:catalytic activity"/>
    <property type="evidence" value="ECO:0007669"/>
    <property type="project" value="UniProtKB-ARBA"/>
</dbReference>
<evidence type="ECO:0000256" key="2">
    <source>
        <dbReference type="ARBA" id="ARBA00006171"/>
    </source>
</evidence>
<dbReference type="InterPro" id="IPR051600">
    <property type="entry name" value="Beta-PGM-like"/>
</dbReference>
<protein>
    <submittedName>
        <fullName evidence="6">HAD family phosphatase</fullName>
    </submittedName>
</protein>
<gene>
    <name evidence="6" type="ORF">Q4535_06395</name>
    <name evidence="5" type="ORF">QLT01_01970</name>
</gene>
<dbReference type="GO" id="GO:0046872">
    <property type="term" value="F:metal ion binding"/>
    <property type="evidence" value="ECO:0007669"/>
    <property type="project" value="UniProtKB-KW"/>
</dbReference>
<dbReference type="RefSeq" id="WP_082388488.1">
    <property type="nucleotide sequence ID" value="NZ_JASCSA010000001.1"/>
</dbReference>
<dbReference type="InterPro" id="IPR041492">
    <property type="entry name" value="HAD_2"/>
</dbReference>
<dbReference type="Proteomes" id="UP001229025">
    <property type="component" value="Unassembled WGS sequence"/>
</dbReference>
<dbReference type="InterPro" id="IPR036412">
    <property type="entry name" value="HAD-like_sf"/>
</dbReference>
<evidence type="ECO:0000256" key="3">
    <source>
        <dbReference type="ARBA" id="ARBA00022723"/>
    </source>
</evidence>
<dbReference type="EMBL" id="JASCSA010000001">
    <property type="protein sequence ID" value="MDI5883120.1"/>
    <property type="molecule type" value="Genomic_DNA"/>
</dbReference>
<dbReference type="NCBIfam" id="TIGR01509">
    <property type="entry name" value="HAD-SF-IA-v3"/>
    <property type="match status" value="1"/>
</dbReference>
<comment type="similarity">
    <text evidence="2">Belongs to the HAD-like hydrolase superfamily. CbbY/CbbZ/Gph/YieH family.</text>
</comment>
<accession>A0AAP4U0H2</accession>
<dbReference type="InterPro" id="IPR006439">
    <property type="entry name" value="HAD-SF_hydro_IA"/>
</dbReference>
<dbReference type="Gene3D" id="3.40.50.1000">
    <property type="entry name" value="HAD superfamily/HAD-like"/>
    <property type="match status" value="1"/>
</dbReference>
<evidence type="ECO:0000256" key="1">
    <source>
        <dbReference type="ARBA" id="ARBA00001946"/>
    </source>
</evidence>
<evidence type="ECO:0000313" key="8">
    <source>
        <dbReference type="Proteomes" id="UP001229025"/>
    </source>
</evidence>
<keyword evidence="3" id="KW-0479">Metal-binding</keyword>
<dbReference type="Proteomes" id="UP001170481">
    <property type="component" value="Unassembled WGS sequence"/>
</dbReference>
<dbReference type="Pfam" id="PF13419">
    <property type="entry name" value="HAD_2"/>
    <property type="match status" value="1"/>
</dbReference>
<dbReference type="PANTHER" id="PTHR46193">
    <property type="entry name" value="6-PHOSPHOGLUCONATE PHOSPHATASE"/>
    <property type="match status" value="1"/>
</dbReference>
<dbReference type="SFLD" id="SFLDS00003">
    <property type="entry name" value="Haloacid_Dehalogenase"/>
    <property type="match status" value="1"/>
</dbReference>
<evidence type="ECO:0000313" key="7">
    <source>
        <dbReference type="Proteomes" id="UP001170481"/>
    </source>
</evidence>
<reference evidence="5" key="4">
    <citation type="submission" date="2024-05" db="EMBL/GenBank/DDBJ databases">
        <title>Genome-based characterization of strain KMM 296 and proposal for reclassification of Cobetia litoralis and Cobetia pacifica, and emended description of the species Cobetia amphilecti and Cobetia marina.</title>
        <authorList>
            <person name="Balabanova L."/>
            <person name="Nedashkovskaya O."/>
        </authorList>
    </citation>
    <scope>NUCLEOTIDE SEQUENCE</scope>
    <source>
        <strain evidence="5">NRIC 0815</strain>
    </source>
</reference>
<name>A0AAP4U0H2_9GAMM</name>
<keyword evidence="8" id="KW-1185">Reference proteome</keyword>
<comment type="cofactor">
    <cofactor evidence="1">
        <name>Mg(2+)</name>
        <dbReference type="ChEBI" id="CHEBI:18420"/>
    </cofactor>
</comment>
<organism evidence="6 7">
    <name type="scientific">Cobetia amphilecti</name>
    <dbReference type="NCBI Taxonomy" id="1055104"/>
    <lineage>
        <taxon>Bacteria</taxon>
        <taxon>Pseudomonadati</taxon>
        <taxon>Pseudomonadota</taxon>
        <taxon>Gammaproteobacteria</taxon>
        <taxon>Oceanospirillales</taxon>
        <taxon>Halomonadaceae</taxon>
        <taxon>Cobetia</taxon>
    </lineage>
</organism>